<accession>A0A084XW61</accession>
<dbReference type="RefSeq" id="WP_273703938.1">
    <property type="nucleotide sequence ID" value="NZ_JDSS02000038.1"/>
</dbReference>
<dbReference type="EMBL" id="JDSS02000038">
    <property type="protein sequence ID" value="KFB66705.1"/>
    <property type="molecule type" value="Genomic_DNA"/>
</dbReference>
<sequence length="67" mass="7330">MDNTRTMDKNLRALGAEVIFSGSSWVNIILPNAETLSAARSALVQAGHYVQSITNNEDGTLYVRANY</sequence>
<gene>
    <name evidence="1" type="ORF">CAPSK01_003969</name>
</gene>
<evidence type="ECO:0000313" key="1">
    <source>
        <dbReference type="EMBL" id="KFB66705.1"/>
    </source>
</evidence>
<dbReference type="STRING" id="1457154.CAPSK01_003969"/>
<name>A0A084XW61_9PROT</name>
<organism evidence="1 2">
    <name type="scientific">Candidatus Accumulibacter vicinus</name>
    <dbReference type="NCBI Taxonomy" id="2954382"/>
    <lineage>
        <taxon>Bacteria</taxon>
        <taxon>Pseudomonadati</taxon>
        <taxon>Pseudomonadota</taxon>
        <taxon>Betaproteobacteria</taxon>
        <taxon>Candidatus Accumulibacter</taxon>
    </lineage>
</organism>
<protein>
    <submittedName>
        <fullName evidence="1">Uncharacterized protein</fullName>
    </submittedName>
</protein>
<evidence type="ECO:0000313" key="2">
    <source>
        <dbReference type="Proteomes" id="UP000019812"/>
    </source>
</evidence>
<reference evidence="1 2" key="1">
    <citation type="submission" date="2014-07" db="EMBL/GenBank/DDBJ databases">
        <title>Expanding our view of genomic diversity in Candidatus Accumulibacter clades.</title>
        <authorList>
            <person name="Skennerton C.T."/>
            <person name="Barr J.J."/>
            <person name="Slater F.R."/>
            <person name="Bond P.L."/>
            <person name="Tyson G.W."/>
        </authorList>
    </citation>
    <scope>NUCLEOTIDE SEQUENCE [LARGE SCALE GENOMIC DNA]</scope>
    <source>
        <strain evidence="2">SK-01</strain>
    </source>
</reference>
<comment type="caution">
    <text evidence="1">The sequence shown here is derived from an EMBL/GenBank/DDBJ whole genome shotgun (WGS) entry which is preliminary data.</text>
</comment>
<dbReference type="AlphaFoldDB" id="A0A084XW61"/>
<proteinExistence type="predicted"/>
<dbReference type="Proteomes" id="UP000019812">
    <property type="component" value="Unassembled WGS sequence"/>
</dbReference>